<dbReference type="PATRIC" id="fig|217031.4.peg.7910"/>
<sequence>MVQVKLFDCDHEQDLEEEMNEFLEQISPRDVVDIKYNVALIGDASGEQVFCFSALIIYNT</sequence>
<dbReference type="EMBL" id="LGPB01000140">
    <property type="protein sequence ID" value="KRG09390.1"/>
    <property type="molecule type" value="Genomic_DNA"/>
</dbReference>
<evidence type="ECO:0000313" key="4">
    <source>
        <dbReference type="Proteomes" id="UP000077881"/>
    </source>
</evidence>
<dbReference type="Proteomes" id="UP000077881">
    <property type="component" value="Unassembled WGS sequence"/>
</dbReference>
<dbReference type="Pfam" id="PF10957">
    <property type="entry name" value="Spore_Cse60"/>
    <property type="match status" value="1"/>
</dbReference>
<reference evidence="2 4" key="1">
    <citation type="submission" date="2015-05" db="EMBL/GenBank/DDBJ databases">
        <title>Comparison of genome.</title>
        <authorList>
            <person name="Zheng Z."/>
            <person name="Sun M."/>
        </authorList>
    </citation>
    <scope>NUCLEOTIDE SEQUENCE [LARGE SCALE GENOMIC DNA]</scope>
    <source>
        <strain evidence="2 4">G25-74</strain>
    </source>
</reference>
<evidence type="ECO:0000313" key="2">
    <source>
        <dbReference type="EMBL" id="OAK68106.1"/>
    </source>
</evidence>
<dbReference type="EMBL" id="LDJR01000057">
    <property type="protein sequence ID" value="OAK68106.1"/>
    <property type="molecule type" value="Genomic_DNA"/>
</dbReference>
<gene>
    <name evidence="2" type="ORF">ABB05_16200</name>
    <name evidence="1" type="ORF">ACA29_23445</name>
</gene>
<proteinExistence type="predicted"/>
<reference evidence="1 3" key="2">
    <citation type="submission" date="2015-06" db="EMBL/GenBank/DDBJ databases">
        <title>Genome sequencing project of Bacillus galactosidilyticus PL133.</title>
        <authorList>
            <person name="Gaiero J."/>
            <person name="Nicol R."/>
            <person name="Habash M."/>
        </authorList>
    </citation>
    <scope>NUCLEOTIDE SEQUENCE [LARGE SCALE GENOMIC DNA]</scope>
    <source>
        <strain evidence="1 3">PL133</strain>
    </source>
</reference>
<dbReference type="RefSeq" id="WP_057982134.1">
    <property type="nucleotide sequence ID" value="NZ_JAGGKH010000009.1"/>
</dbReference>
<keyword evidence="4" id="KW-1185">Reference proteome</keyword>
<protein>
    <submittedName>
        <fullName evidence="1">Sporulation protein cse60</fullName>
    </submittedName>
</protein>
<evidence type="ECO:0000313" key="3">
    <source>
        <dbReference type="Proteomes" id="UP000053881"/>
    </source>
</evidence>
<dbReference type="InterPro" id="IPR020296">
    <property type="entry name" value="Spore_Cse60"/>
</dbReference>
<name>A0A0Q9XXG1_9BACI</name>
<dbReference type="Proteomes" id="UP000053881">
    <property type="component" value="Unassembled WGS sequence"/>
</dbReference>
<dbReference type="OrthoDB" id="1653053at2"/>
<accession>A0A0Q9XXG1</accession>
<evidence type="ECO:0000313" key="1">
    <source>
        <dbReference type="EMBL" id="KRG09390.1"/>
    </source>
</evidence>
<comment type="caution">
    <text evidence="1">The sequence shown here is derived from an EMBL/GenBank/DDBJ whole genome shotgun (WGS) entry which is preliminary data.</text>
</comment>
<organism evidence="1 3">
    <name type="scientific">Lederbergia galactosidilytica</name>
    <dbReference type="NCBI Taxonomy" id="217031"/>
    <lineage>
        <taxon>Bacteria</taxon>
        <taxon>Bacillati</taxon>
        <taxon>Bacillota</taxon>
        <taxon>Bacilli</taxon>
        <taxon>Bacillales</taxon>
        <taxon>Bacillaceae</taxon>
        <taxon>Lederbergia</taxon>
    </lineage>
</organism>
<dbReference type="AlphaFoldDB" id="A0A0Q9XXG1"/>